<dbReference type="EMBL" id="CM009292">
    <property type="protein sequence ID" value="KAI9397754.1"/>
    <property type="molecule type" value="Genomic_DNA"/>
</dbReference>
<evidence type="ECO:0000313" key="2">
    <source>
        <dbReference type="Proteomes" id="UP000006729"/>
    </source>
</evidence>
<evidence type="ECO:0000313" key="1">
    <source>
        <dbReference type="EMBL" id="KAI9397754.1"/>
    </source>
</evidence>
<name>A0ACC0T857_POPTR</name>
<accession>A0ACC0T857</accession>
<organism evidence="1 2">
    <name type="scientific">Populus trichocarpa</name>
    <name type="common">Western balsam poplar</name>
    <name type="synonym">Populus balsamifera subsp. trichocarpa</name>
    <dbReference type="NCBI Taxonomy" id="3694"/>
    <lineage>
        <taxon>Eukaryota</taxon>
        <taxon>Viridiplantae</taxon>
        <taxon>Streptophyta</taxon>
        <taxon>Embryophyta</taxon>
        <taxon>Tracheophyta</taxon>
        <taxon>Spermatophyta</taxon>
        <taxon>Magnoliopsida</taxon>
        <taxon>eudicotyledons</taxon>
        <taxon>Gunneridae</taxon>
        <taxon>Pentapetalae</taxon>
        <taxon>rosids</taxon>
        <taxon>fabids</taxon>
        <taxon>Malpighiales</taxon>
        <taxon>Salicaceae</taxon>
        <taxon>Saliceae</taxon>
        <taxon>Populus</taxon>
    </lineage>
</organism>
<reference evidence="1 2" key="1">
    <citation type="journal article" date="2006" name="Science">
        <title>The genome of black cottonwood, Populus trichocarpa (Torr. &amp; Gray).</title>
        <authorList>
            <person name="Tuskan G.A."/>
            <person name="Difazio S."/>
            <person name="Jansson S."/>
            <person name="Bohlmann J."/>
            <person name="Grigoriev I."/>
            <person name="Hellsten U."/>
            <person name="Putnam N."/>
            <person name="Ralph S."/>
            <person name="Rombauts S."/>
            <person name="Salamov A."/>
            <person name="Schein J."/>
            <person name="Sterck L."/>
            <person name="Aerts A."/>
            <person name="Bhalerao R.R."/>
            <person name="Bhalerao R.P."/>
            <person name="Blaudez D."/>
            <person name="Boerjan W."/>
            <person name="Brun A."/>
            <person name="Brunner A."/>
            <person name="Busov V."/>
            <person name="Campbell M."/>
            <person name="Carlson J."/>
            <person name="Chalot M."/>
            <person name="Chapman J."/>
            <person name="Chen G.L."/>
            <person name="Cooper D."/>
            <person name="Coutinho P.M."/>
            <person name="Couturier J."/>
            <person name="Covert S."/>
            <person name="Cronk Q."/>
            <person name="Cunningham R."/>
            <person name="Davis J."/>
            <person name="Degroeve S."/>
            <person name="Dejardin A."/>
            <person name="Depamphilis C."/>
            <person name="Detter J."/>
            <person name="Dirks B."/>
            <person name="Dubchak I."/>
            <person name="Duplessis S."/>
            <person name="Ehlting J."/>
            <person name="Ellis B."/>
            <person name="Gendler K."/>
            <person name="Goodstein D."/>
            <person name="Gribskov M."/>
            <person name="Grimwood J."/>
            <person name="Groover A."/>
            <person name="Gunter L."/>
            <person name="Hamberger B."/>
            <person name="Heinze B."/>
            <person name="Helariutta Y."/>
            <person name="Henrissat B."/>
            <person name="Holligan D."/>
            <person name="Holt R."/>
            <person name="Huang W."/>
            <person name="Islam-Faridi N."/>
            <person name="Jones S."/>
            <person name="Jones-Rhoades M."/>
            <person name="Jorgensen R."/>
            <person name="Joshi C."/>
            <person name="Kangasjarvi J."/>
            <person name="Karlsson J."/>
            <person name="Kelleher C."/>
            <person name="Kirkpatrick R."/>
            <person name="Kirst M."/>
            <person name="Kohler A."/>
            <person name="Kalluri U."/>
            <person name="Larimer F."/>
            <person name="Leebens-Mack J."/>
            <person name="Leple J.C."/>
            <person name="Locascio P."/>
            <person name="Lou Y."/>
            <person name="Lucas S."/>
            <person name="Martin F."/>
            <person name="Montanini B."/>
            <person name="Napoli C."/>
            <person name="Nelson D.R."/>
            <person name="Nelson C."/>
            <person name="Nieminen K."/>
            <person name="Nilsson O."/>
            <person name="Pereda V."/>
            <person name="Peter G."/>
            <person name="Philippe R."/>
            <person name="Pilate G."/>
            <person name="Poliakov A."/>
            <person name="Razumovskaya J."/>
            <person name="Richardson P."/>
            <person name="Rinaldi C."/>
            <person name="Ritland K."/>
            <person name="Rouze P."/>
            <person name="Ryaboy D."/>
            <person name="Schmutz J."/>
            <person name="Schrader J."/>
            <person name="Segerman B."/>
            <person name="Shin H."/>
            <person name="Siddiqui A."/>
            <person name="Sterky F."/>
            <person name="Terry A."/>
            <person name="Tsai C.J."/>
            <person name="Uberbacher E."/>
            <person name="Unneberg P."/>
            <person name="Vahala J."/>
            <person name="Wall K."/>
            <person name="Wessler S."/>
            <person name="Yang G."/>
            <person name="Yin T."/>
            <person name="Douglas C."/>
            <person name="Marra M."/>
            <person name="Sandberg G."/>
            <person name="Van de Peer Y."/>
            <person name="Rokhsar D."/>
        </authorList>
    </citation>
    <scope>NUCLEOTIDE SEQUENCE [LARGE SCALE GENOMIC DNA]</scope>
    <source>
        <strain evidence="2">cv. Nisqually</strain>
    </source>
</reference>
<gene>
    <name evidence="1" type="ORF">POPTR_003G073750v4</name>
</gene>
<protein>
    <submittedName>
        <fullName evidence="1">Uncharacterized protein</fullName>
    </submittedName>
</protein>
<keyword evidence="2" id="KW-1185">Reference proteome</keyword>
<sequence length="29" mass="3374">MFLVFLHYGTQLSCHGFLMVFMTFLSCIS</sequence>
<proteinExistence type="predicted"/>
<dbReference type="Proteomes" id="UP000006729">
    <property type="component" value="Chromosome 3"/>
</dbReference>
<comment type="caution">
    <text evidence="1">The sequence shown here is derived from an EMBL/GenBank/DDBJ whole genome shotgun (WGS) entry which is preliminary data.</text>
</comment>